<keyword evidence="4" id="KW-1003">Cell membrane</keyword>
<dbReference type="HOGENOM" id="CLU_041771_1_1_10"/>
<evidence type="ECO:0000256" key="5">
    <source>
        <dbReference type="ARBA" id="ARBA00022692"/>
    </source>
</evidence>
<comment type="similarity">
    <text evidence="2">Belongs to the autoinducer-2 exporter (AI-2E) (TC 2.A.86) family.</text>
</comment>
<evidence type="ECO:0000256" key="6">
    <source>
        <dbReference type="ARBA" id="ARBA00022989"/>
    </source>
</evidence>
<proteinExistence type="inferred from homology"/>
<dbReference type="STRING" id="929556.Solca_0070"/>
<feature type="transmembrane region" description="Helical" evidence="8">
    <location>
        <begin position="312"/>
        <end position="339"/>
    </location>
</feature>
<dbReference type="EMBL" id="CP003349">
    <property type="protein sequence ID" value="AFD05227.1"/>
    <property type="molecule type" value="Genomic_DNA"/>
</dbReference>
<keyword evidence="6 8" id="KW-1133">Transmembrane helix</keyword>
<protein>
    <submittedName>
        <fullName evidence="9">Putative permease</fullName>
    </submittedName>
</protein>
<dbReference type="Proteomes" id="UP000007590">
    <property type="component" value="Chromosome"/>
</dbReference>
<dbReference type="Pfam" id="PF01594">
    <property type="entry name" value="AI-2E_transport"/>
    <property type="match status" value="1"/>
</dbReference>
<comment type="subcellular location">
    <subcellularLocation>
        <location evidence="1">Cell membrane</location>
        <topology evidence="1">Multi-pass membrane protein</topology>
    </subcellularLocation>
</comment>
<dbReference type="GO" id="GO:0005886">
    <property type="term" value="C:plasma membrane"/>
    <property type="evidence" value="ECO:0007669"/>
    <property type="project" value="UniProtKB-SubCell"/>
</dbReference>
<keyword evidence="7 8" id="KW-0472">Membrane</keyword>
<evidence type="ECO:0000256" key="4">
    <source>
        <dbReference type="ARBA" id="ARBA00022475"/>
    </source>
</evidence>
<feature type="transmembrane region" description="Helical" evidence="8">
    <location>
        <begin position="249"/>
        <end position="274"/>
    </location>
</feature>
<evidence type="ECO:0000256" key="1">
    <source>
        <dbReference type="ARBA" id="ARBA00004651"/>
    </source>
</evidence>
<evidence type="ECO:0000256" key="7">
    <source>
        <dbReference type="ARBA" id="ARBA00023136"/>
    </source>
</evidence>
<feature type="transmembrane region" description="Helical" evidence="8">
    <location>
        <begin position="165"/>
        <end position="185"/>
    </location>
</feature>
<dbReference type="PANTHER" id="PTHR21716">
    <property type="entry name" value="TRANSMEMBRANE PROTEIN"/>
    <property type="match status" value="1"/>
</dbReference>
<dbReference type="PANTHER" id="PTHR21716:SF67">
    <property type="entry name" value="TRANSPORT PROTEIN YDIK-RELATED"/>
    <property type="match status" value="1"/>
</dbReference>
<dbReference type="eggNOG" id="COG0628">
    <property type="taxonomic scope" value="Bacteria"/>
</dbReference>
<dbReference type="KEGG" id="scn:Solca_0070"/>
<organism evidence="9 10">
    <name type="scientific">Solitalea canadensis (strain ATCC 29591 / DSM 3403 / JCM 21819 / LMG 8368 / NBRC 15130 / NCIMB 12057 / USAM 9D)</name>
    <name type="common">Flexibacter canadensis</name>
    <dbReference type="NCBI Taxonomy" id="929556"/>
    <lineage>
        <taxon>Bacteria</taxon>
        <taxon>Pseudomonadati</taxon>
        <taxon>Bacteroidota</taxon>
        <taxon>Sphingobacteriia</taxon>
        <taxon>Sphingobacteriales</taxon>
        <taxon>Sphingobacteriaceae</taxon>
        <taxon>Solitalea</taxon>
    </lineage>
</organism>
<evidence type="ECO:0000256" key="2">
    <source>
        <dbReference type="ARBA" id="ARBA00009773"/>
    </source>
</evidence>
<feature type="transmembrane region" description="Helical" evidence="8">
    <location>
        <begin position="18"/>
        <end position="37"/>
    </location>
</feature>
<dbReference type="InterPro" id="IPR002549">
    <property type="entry name" value="AI-2E-like"/>
</dbReference>
<evidence type="ECO:0000256" key="3">
    <source>
        <dbReference type="ARBA" id="ARBA00022448"/>
    </source>
</evidence>
<sequence length="361" mass="39622">MNSEHENNVLIERRTIDLFIKLLLILTLISWSGLIILPFTIPLLWAVILAITVYPMYRRLLKVLNGKKGLTGTIVVLLLLCILLLPTILMISSIVDEAKELKTSFENNTFKIPPPNEKVADWPLVGDKVYKEWSLASKNLDSAMVTHRDEVMEWGQKIVNSVKSVFSNILMFAFSIIISGIFLVFSDECQRAAGVLSNRLVANRGEEFSKLVVQTVRNVSKGILGVAFIQFIIMGICFVLAGVPFAGIWALLVFLLALVQLPGAIVAIPVIIYLYSVREPLPATIWGIIILICGLSDNVLKPLLMGKGAPVPMVVIFLGAIGGFMLSGFVGLFTGAIVLSLGYKLAGIWVNNYVAPPAKNE</sequence>
<evidence type="ECO:0000256" key="8">
    <source>
        <dbReference type="SAM" id="Phobius"/>
    </source>
</evidence>
<reference evidence="9" key="1">
    <citation type="submission" date="2012-02" db="EMBL/GenBank/DDBJ databases">
        <title>The complete genome of Solitalea canadensis DSM 3403.</title>
        <authorList>
            <consortium name="US DOE Joint Genome Institute (JGI-PGF)"/>
            <person name="Lucas S."/>
            <person name="Copeland A."/>
            <person name="Lapidus A."/>
            <person name="Glavina del Rio T."/>
            <person name="Dalin E."/>
            <person name="Tice H."/>
            <person name="Bruce D."/>
            <person name="Goodwin L."/>
            <person name="Pitluck S."/>
            <person name="Peters L."/>
            <person name="Ovchinnikova G."/>
            <person name="Lu M."/>
            <person name="Kyrpides N."/>
            <person name="Mavromatis K."/>
            <person name="Ivanova N."/>
            <person name="Brettin T."/>
            <person name="Detter J.C."/>
            <person name="Han C."/>
            <person name="Larimer F."/>
            <person name="Land M."/>
            <person name="Hauser L."/>
            <person name="Markowitz V."/>
            <person name="Cheng J.-F."/>
            <person name="Hugenholtz P."/>
            <person name="Woyke T."/>
            <person name="Wu D."/>
            <person name="Spring S."/>
            <person name="Schroeder M."/>
            <person name="Kopitz M."/>
            <person name="Brambilla E."/>
            <person name="Klenk H.-P."/>
            <person name="Eisen J.A."/>
        </authorList>
    </citation>
    <scope>NUCLEOTIDE SEQUENCE</scope>
    <source>
        <strain evidence="9">DSM 3403</strain>
    </source>
</reference>
<dbReference type="AlphaFoldDB" id="H8KST3"/>
<feature type="transmembrane region" description="Helical" evidence="8">
    <location>
        <begin position="223"/>
        <end position="243"/>
    </location>
</feature>
<dbReference type="OrthoDB" id="106838at2"/>
<keyword evidence="3" id="KW-0813">Transport</keyword>
<accession>H8KST3</accession>
<keyword evidence="10" id="KW-1185">Reference proteome</keyword>
<evidence type="ECO:0000313" key="9">
    <source>
        <dbReference type="EMBL" id="AFD05227.1"/>
    </source>
</evidence>
<dbReference type="RefSeq" id="WP_014678455.1">
    <property type="nucleotide sequence ID" value="NC_017770.1"/>
</dbReference>
<feature type="transmembrane region" description="Helical" evidence="8">
    <location>
        <begin position="73"/>
        <end position="95"/>
    </location>
</feature>
<evidence type="ECO:0000313" key="10">
    <source>
        <dbReference type="Proteomes" id="UP000007590"/>
    </source>
</evidence>
<name>H8KST3_SOLCM</name>
<gene>
    <name evidence="9" type="ordered locus">Solca_0070</name>
</gene>
<keyword evidence="5 8" id="KW-0812">Transmembrane</keyword>
<feature type="transmembrane region" description="Helical" evidence="8">
    <location>
        <begin position="281"/>
        <end position="300"/>
    </location>
</feature>